<dbReference type="STRING" id="154538.A0A1M2VKY5"/>
<dbReference type="InterPro" id="IPR029058">
    <property type="entry name" value="AB_hydrolase_fold"/>
</dbReference>
<organism evidence="4 5">
    <name type="scientific">Trametes pubescens</name>
    <name type="common">White-rot fungus</name>
    <dbReference type="NCBI Taxonomy" id="154538"/>
    <lineage>
        <taxon>Eukaryota</taxon>
        <taxon>Fungi</taxon>
        <taxon>Dikarya</taxon>
        <taxon>Basidiomycota</taxon>
        <taxon>Agaricomycotina</taxon>
        <taxon>Agaricomycetes</taxon>
        <taxon>Polyporales</taxon>
        <taxon>Polyporaceae</taxon>
        <taxon>Trametes</taxon>
    </lineage>
</organism>
<dbReference type="PANTHER" id="PTHR42886:SF29">
    <property type="entry name" value="PUMMELIG, ISOFORM A"/>
    <property type="match status" value="1"/>
</dbReference>
<comment type="similarity">
    <text evidence="1">Belongs to the peptidase S33 family. ABHD4/ABHD5 subfamily.</text>
</comment>
<keyword evidence="5" id="KW-1185">Reference proteome</keyword>
<feature type="chain" id="PRO_5013132443" description="AB hydrolase-1 domain-containing protein" evidence="2">
    <location>
        <begin position="20"/>
        <end position="379"/>
    </location>
</feature>
<dbReference type="OrthoDB" id="1743579at2759"/>
<dbReference type="InterPro" id="IPR000073">
    <property type="entry name" value="AB_hydrolase_1"/>
</dbReference>
<evidence type="ECO:0000259" key="3">
    <source>
        <dbReference type="Pfam" id="PF12697"/>
    </source>
</evidence>
<accession>A0A1M2VKY5</accession>
<keyword evidence="2" id="KW-0732">Signal</keyword>
<gene>
    <name evidence="4" type="ORF">TRAPUB_867</name>
</gene>
<dbReference type="AlphaFoldDB" id="A0A1M2VKY5"/>
<reference evidence="4 5" key="1">
    <citation type="submission" date="2016-10" db="EMBL/GenBank/DDBJ databases">
        <title>Genome sequence of the basidiomycete white-rot fungus Trametes pubescens.</title>
        <authorList>
            <person name="Makela M.R."/>
            <person name="Granchi Z."/>
            <person name="Peng M."/>
            <person name="De Vries R.P."/>
            <person name="Grigoriev I."/>
            <person name="Riley R."/>
            <person name="Hilden K."/>
        </authorList>
    </citation>
    <scope>NUCLEOTIDE SEQUENCE [LARGE SCALE GENOMIC DNA]</scope>
    <source>
        <strain evidence="4 5">FBCC735</strain>
    </source>
</reference>
<evidence type="ECO:0000313" key="5">
    <source>
        <dbReference type="Proteomes" id="UP000184267"/>
    </source>
</evidence>
<dbReference type="OMA" id="WRPNFPG"/>
<dbReference type="SUPFAM" id="SSF53474">
    <property type="entry name" value="alpha/beta-Hydrolases"/>
    <property type="match status" value="1"/>
</dbReference>
<evidence type="ECO:0000256" key="1">
    <source>
        <dbReference type="ARBA" id="ARBA00038097"/>
    </source>
</evidence>
<evidence type="ECO:0000313" key="4">
    <source>
        <dbReference type="EMBL" id="OJT08230.1"/>
    </source>
</evidence>
<protein>
    <recommendedName>
        <fullName evidence="3">AB hydrolase-1 domain-containing protein</fullName>
    </recommendedName>
</protein>
<dbReference type="EMBL" id="MNAD01001069">
    <property type="protein sequence ID" value="OJT08230.1"/>
    <property type="molecule type" value="Genomic_DNA"/>
</dbReference>
<comment type="caution">
    <text evidence="4">The sequence shown here is derived from an EMBL/GenBank/DDBJ whole genome shotgun (WGS) entry which is preliminary data.</text>
</comment>
<sequence length="379" mass="39641">MRSFIASALLSVLAATAHAAPSNTTQATASDSSCREVTIPVTVSVPRFIINTTIANDWDAVTLALNLTQRDVNTTADPLPISGKTSGPVNSTYQIGATVCGSGGPTLVLTHGIIESKLYWRPNFPGSLKYSFVDAAVAQGYSVLSYDRIGVASSAGTVDPLTDAQFQVETAVLSALTQYARNSMGATQVALIGHSYGSYISAAAASDVEASGAIDAVVLTGFSGTVQYFAPFVAGAALRVARTQNATRWGNLASSYLMSADRFALAYVYFAGDFNRTVADWTFEVEAEPFALGELPSLLDTPVAFDQVTAPVLVLQGRHDVSACGGDCVGLLNATAALFTSSKGVQTVDDLPAGHDLNLHEVAPQAFQMVFDFLKAQGV</sequence>
<proteinExistence type="inferred from homology"/>
<dbReference type="PANTHER" id="PTHR42886">
    <property type="entry name" value="RE40534P-RELATED"/>
    <property type="match status" value="1"/>
</dbReference>
<dbReference type="Pfam" id="PF12697">
    <property type="entry name" value="Abhydrolase_6"/>
    <property type="match status" value="1"/>
</dbReference>
<dbReference type="Proteomes" id="UP000184267">
    <property type="component" value="Unassembled WGS sequence"/>
</dbReference>
<name>A0A1M2VKY5_TRAPU</name>
<feature type="signal peptide" evidence="2">
    <location>
        <begin position="1"/>
        <end position="19"/>
    </location>
</feature>
<dbReference type="Gene3D" id="3.40.50.1820">
    <property type="entry name" value="alpha/beta hydrolase"/>
    <property type="match status" value="1"/>
</dbReference>
<feature type="domain" description="AB hydrolase-1" evidence="3">
    <location>
        <begin position="107"/>
        <end position="360"/>
    </location>
</feature>
<evidence type="ECO:0000256" key="2">
    <source>
        <dbReference type="SAM" id="SignalP"/>
    </source>
</evidence>